<name>A0A0F6CL15_MYCGL</name>
<dbReference type="EC" id="1.7.1.17" evidence="6"/>
<evidence type="ECO:0000256" key="6">
    <source>
        <dbReference type="HAMAP-Rule" id="MF_01216"/>
    </source>
</evidence>
<sequence>MSKVLFINASPVANEASFSYQLAKTFESEYLKLNPSDQVSWLDLNELDKGSMTLTSKNSKEHFKDENVDPLINQIKSVDKLVVIAPMTNFNYPATLKNWLDKICVANKTFSYKYSKKGGSIGLMDHLKVMIINTQGAPEGWYAFADVTVLLKGVFEFIGAKVDSIKVAGTKVEYLNEQPKEIVEPNLSLIKEKAKNF</sequence>
<dbReference type="HAMAP" id="MF_01216">
    <property type="entry name" value="Azoreductase_type1"/>
    <property type="match status" value="1"/>
</dbReference>
<dbReference type="PANTHER" id="PTHR43741">
    <property type="entry name" value="FMN-DEPENDENT NADH-AZOREDUCTASE 1"/>
    <property type="match status" value="1"/>
</dbReference>
<comment type="cofactor">
    <cofactor evidence="6">
        <name>FMN</name>
        <dbReference type="ChEBI" id="CHEBI:58210"/>
    </cofactor>
    <text evidence="6">Binds 1 FMN per subunit.</text>
</comment>
<dbReference type="RefSeq" id="WP_011884750.1">
    <property type="nucleotide sequence ID" value="NC_023030.2"/>
</dbReference>
<feature type="binding site" evidence="6">
    <location>
        <position position="10"/>
    </location>
    <ligand>
        <name>FMN</name>
        <dbReference type="ChEBI" id="CHEBI:58210"/>
    </ligand>
</feature>
<protein>
    <recommendedName>
        <fullName evidence="6">FMN dependent NADH:quinone oxidoreductase</fullName>
        <ecNumber evidence="6">1.6.5.-</ecNumber>
    </recommendedName>
    <alternativeName>
        <fullName evidence="6">Azo-dye reductase</fullName>
    </alternativeName>
    <alternativeName>
        <fullName evidence="6">FMN-dependent NADH-azo compound oxidoreductase</fullName>
    </alternativeName>
    <alternativeName>
        <fullName evidence="6">FMN-dependent NADH-azoreductase</fullName>
        <ecNumber evidence="6">1.7.1.17</ecNumber>
    </alternativeName>
</protein>
<dbReference type="GO" id="GO:0016652">
    <property type="term" value="F:oxidoreductase activity, acting on NAD(P)H as acceptor"/>
    <property type="evidence" value="ECO:0007669"/>
    <property type="project" value="UniProtKB-UniRule"/>
</dbReference>
<dbReference type="GO" id="GO:0010181">
    <property type="term" value="F:FMN binding"/>
    <property type="evidence" value="ECO:0007669"/>
    <property type="project" value="UniProtKB-UniRule"/>
</dbReference>
<comment type="similarity">
    <text evidence="6">Belongs to the azoreductase type 1 family.</text>
</comment>
<keyword evidence="1 6" id="KW-0285">Flavoprotein</keyword>
<dbReference type="PANTHER" id="PTHR43741:SF4">
    <property type="entry name" value="FMN-DEPENDENT NADH:QUINONE OXIDOREDUCTASE"/>
    <property type="match status" value="1"/>
</dbReference>
<comment type="catalytic activity">
    <reaction evidence="5">
        <text>N,N-dimethyl-1,4-phenylenediamine + anthranilate + 2 NAD(+) = 2-(4-dimethylaminophenyl)diazenylbenzoate + 2 NADH + 2 H(+)</text>
        <dbReference type="Rhea" id="RHEA:55872"/>
        <dbReference type="ChEBI" id="CHEBI:15378"/>
        <dbReference type="ChEBI" id="CHEBI:15783"/>
        <dbReference type="ChEBI" id="CHEBI:16567"/>
        <dbReference type="ChEBI" id="CHEBI:57540"/>
        <dbReference type="ChEBI" id="CHEBI:57945"/>
        <dbReference type="ChEBI" id="CHEBI:71579"/>
        <dbReference type="EC" id="1.7.1.17"/>
    </reaction>
    <physiologicalReaction direction="right-to-left" evidence="5">
        <dbReference type="Rhea" id="RHEA:55874"/>
    </physiologicalReaction>
</comment>
<keyword evidence="3 6" id="KW-0560">Oxidoreductase</keyword>
<comment type="subunit">
    <text evidence="6">Homodimer.</text>
</comment>
<feature type="binding site" evidence="6">
    <location>
        <begin position="17"/>
        <end position="19"/>
    </location>
    <ligand>
        <name>FMN</name>
        <dbReference type="ChEBI" id="CHEBI:58210"/>
    </ligand>
</feature>
<evidence type="ECO:0000256" key="5">
    <source>
        <dbReference type="ARBA" id="ARBA00048542"/>
    </source>
</evidence>
<dbReference type="InterPro" id="IPR050104">
    <property type="entry name" value="FMN-dep_NADH:Q_OxRdtase_AzoR1"/>
</dbReference>
<comment type="caution">
    <text evidence="6">Lacks conserved residue(s) required for the propagation of feature annotation.</text>
</comment>
<comment type="function">
    <text evidence="6">Quinone reductase that provides resistance to thiol-specific stress caused by electrophilic quinones.</text>
</comment>
<evidence type="ECO:0000259" key="7">
    <source>
        <dbReference type="Pfam" id="PF02525"/>
    </source>
</evidence>
<dbReference type="Gene3D" id="3.40.50.360">
    <property type="match status" value="1"/>
</dbReference>
<organism evidence="8 9">
    <name type="scientific">Mycoplasmoides gallisepticum S6</name>
    <dbReference type="NCBI Taxonomy" id="1006581"/>
    <lineage>
        <taxon>Bacteria</taxon>
        <taxon>Bacillati</taxon>
        <taxon>Mycoplasmatota</taxon>
        <taxon>Mycoplasmoidales</taxon>
        <taxon>Mycoplasmoidaceae</taxon>
        <taxon>Mycoplasmoides</taxon>
    </lineage>
</organism>
<evidence type="ECO:0000313" key="9">
    <source>
        <dbReference type="Proteomes" id="UP000018735"/>
    </source>
</evidence>
<dbReference type="Proteomes" id="UP000018735">
    <property type="component" value="Chromosome"/>
</dbReference>
<dbReference type="GO" id="GO:0009055">
    <property type="term" value="F:electron transfer activity"/>
    <property type="evidence" value="ECO:0007669"/>
    <property type="project" value="UniProtKB-UniRule"/>
</dbReference>
<reference evidence="8 9" key="1">
    <citation type="journal article" date="2011" name="PLoS ONE">
        <title>Core proteome of the minimal cell: comparative proteomics of three mollicute species.</title>
        <authorList>
            <person name="Fisunov G.Y."/>
            <person name="Alexeev D.G."/>
            <person name="Bazaleev N.A."/>
            <person name="Ladygina V.G."/>
            <person name="Galyamina M.A."/>
            <person name="Kondratov I.G."/>
            <person name="Zhukova N.A."/>
            <person name="Serebryakova M.V."/>
            <person name="Demina I.A."/>
            <person name="Govorun V.M."/>
        </authorList>
    </citation>
    <scope>NUCLEOTIDE SEQUENCE [LARGE SCALE GENOMIC DNA]</scope>
    <source>
        <strain evidence="8 9">S6</strain>
    </source>
</reference>
<keyword evidence="4 6" id="KW-0520">NAD</keyword>
<dbReference type="EMBL" id="CP006916">
    <property type="protein sequence ID" value="AHB99787.1"/>
    <property type="molecule type" value="Genomic_DNA"/>
</dbReference>
<dbReference type="AlphaFoldDB" id="A0A0F6CL15"/>
<dbReference type="GO" id="GO:0016655">
    <property type="term" value="F:oxidoreductase activity, acting on NAD(P)H, quinone or similar compound as acceptor"/>
    <property type="evidence" value="ECO:0007669"/>
    <property type="project" value="InterPro"/>
</dbReference>
<dbReference type="InterPro" id="IPR029039">
    <property type="entry name" value="Flavoprotein-like_sf"/>
</dbReference>
<dbReference type="InterPro" id="IPR003680">
    <property type="entry name" value="Flavodoxin_fold"/>
</dbReference>
<dbReference type="KEGG" id="mgz:GCW_02980"/>
<dbReference type="InterPro" id="IPR023048">
    <property type="entry name" value="NADH:quinone_OxRdtase_FMN_depd"/>
</dbReference>
<evidence type="ECO:0000256" key="2">
    <source>
        <dbReference type="ARBA" id="ARBA00022643"/>
    </source>
</evidence>
<comment type="catalytic activity">
    <reaction evidence="6">
        <text>2 a quinone + NADH + H(+) = 2 a 1,4-benzosemiquinone + NAD(+)</text>
        <dbReference type="Rhea" id="RHEA:65952"/>
        <dbReference type="ChEBI" id="CHEBI:15378"/>
        <dbReference type="ChEBI" id="CHEBI:57540"/>
        <dbReference type="ChEBI" id="CHEBI:57945"/>
        <dbReference type="ChEBI" id="CHEBI:132124"/>
        <dbReference type="ChEBI" id="CHEBI:134225"/>
    </reaction>
</comment>
<gene>
    <name evidence="6 8" type="primary">azoR</name>
    <name evidence="8" type="ORF">GCW_02980</name>
</gene>
<dbReference type="HOGENOM" id="CLU_088964_2_0_14"/>
<accession>A0A0F6CL15</accession>
<evidence type="ECO:0000313" key="8">
    <source>
        <dbReference type="EMBL" id="AHB99787.1"/>
    </source>
</evidence>
<dbReference type="Pfam" id="PF02525">
    <property type="entry name" value="Flavodoxin_2"/>
    <property type="match status" value="1"/>
</dbReference>
<evidence type="ECO:0000256" key="1">
    <source>
        <dbReference type="ARBA" id="ARBA00022630"/>
    </source>
</evidence>
<keyword evidence="2 6" id="KW-0288">FMN</keyword>
<proteinExistence type="inferred from homology"/>
<dbReference type="NCBIfam" id="NF002370">
    <property type="entry name" value="PRK01355.1"/>
    <property type="match status" value="1"/>
</dbReference>
<dbReference type="SUPFAM" id="SSF52218">
    <property type="entry name" value="Flavoproteins"/>
    <property type="match status" value="1"/>
</dbReference>
<comment type="function">
    <text evidence="6">Also exhibits azoreductase activity. Catalyzes the reductive cleavage of the azo bond in aromatic azo compounds to the corresponding amines.</text>
</comment>
<feature type="domain" description="Flavodoxin-like fold" evidence="7">
    <location>
        <begin position="2"/>
        <end position="171"/>
    </location>
</feature>
<evidence type="ECO:0000256" key="3">
    <source>
        <dbReference type="ARBA" id="ARBA00023002"/>
    </source>
</evidence>
<dbReference type="EC" id="1.6.5.-" evidence="6"/>
<dbReference type="eggNOG" id="COG1182">
    <property type="taxonomic scope" value="Bacteria"/>
</dbReference>
<evidence type="ECO:0000256" key="4">
    <source>
        <dbReference type="ARBA" id="ARBA00023027"/>
    </source>
</evidence>